<evidence type="ECO:0000313" key="15">
    <source>
        <dbReference type="EMBL" id="CDW27548.1"/>
    </source>
</evidence>
<protein>
    <recommendedName>
        <fullName evidence="3 11">Histone-lysine N-methyltransferase, H3 lysine-79 specific</fullName>
        <ecNumber evidence="2 11">2.1.1.360</ecNumber>
    </recommendedName>
    <alternativeName>
        <fullName evidence="9 11">Histone H3-K79 methyltransferase</fullName>
    </alternativeName>
</protein>
<feature type="compositionally biased region" description="Polar residues" evidence="13">
    <location>
        <begin position="538"/>
        <end position="552"/>
    </location>
</feature>
<evidence type="ECO:0000256" key="7">
    <source>
        <dbReference type="ARBA" id="ARBA00022853"/>
    </source>
</evidence>
<feature type="compositionally biased region" description="Low complexity" evidence="13">
    <location>
        <begin position="1276"/>
        <end position="1287"/>
    </location>
</feature>
<dbReference type="GO" id="GO:0000077">
    <property type="term" value="P:DNA damage checkpoint signaling"/>
    <property type="evidence" value="ECO:0007669"/>
    <property type="project" value="TreeGrafter"/>
</dbReference>
<dbReference type="Gene3D" id="3.40.50.150">
    <property type="entry name" value="Vaccinia Virus protein VP39"/>
    <property type="match status" value="1"/>
</dbReference>
<evidence type="ECO:0000256" key="13">
    <source>
        <dbReference type="SAM" id="MobiDB-lite"/>
    </source>
</evidence>
<dbReference type="InterPro" id="IPR029063">
    <property type="entry name" value="SAM-dependent_MTases_sf"/>
</dbReference>
<comment type="miscellaneous">
    <text evidence="11">In contrast to other lysine histone methyltransferases, it does not contain a SET domain, suggesting the existence of another mechanism for methylation of lysine residues of histones.</text>
</comment>
<evidence type="ECO:0000256" key="9">
    <source>
        <dbReference type="ARBA" id="ARBA00029821"/>
    </source>
</evidence>
<dbReference type="GO" id="GO:0035097">
    <property type="term" value="C:histone methyltransferase complex"/>
    <property type="evidence" value="ECO:0007669"/>
    <property type="project" value="UniProtKB-ARBA"/>
</dbReference>
<dbReference type="EMBL" id="HACA01010187">
    <property type="protein sequence ID" value="CDW27548.1"/>
    <property type="molecule type" value="Transcribed_RNA"/>
</dbReference>
<dbReference type="Gene3D" id="1.10.260.60">
    <property type="match status" value="1"/>
</dbReference>
<feature type="compositionally biased region" description="Low complexity" evidence="13">
    <location>
        <begin position="440"/>
        <end position="465"/>
    </location>
</feature>
<feature type="compositionally biased region" description="Low complexity" evidence="13">
    <location>
        <begin position="1300"/>
        <end position="1315"/>
    </location>
</feature>
<feature type="domain" description="DOT1" evidence="14">
    <location>
        <begin position="19"/>
        <end position="340"/>
    </location>
</feature>
<dbReference type="PANTHER" id="PTHR21451:SF0">
    <property type="entry name" value="HISTONE-LYSINE N-METHYLTRANSFERASE, H3 LYSINE-79 SPECIFIC"/>
    <property type="match status" value="1"/>
</dbReference>
<keyword evidence="8 11" id="KW-0539">Nucleus</keyword>
<dbReference type="OrthoDB" id="443402at2759"/>
<dbReference type="PANTHER" id="PTHR21451">
    <property type="entry name" value="HISTONE H3 METHYLTRANSFERASE"/>
    <property type="match status" value="1"/>
</dbReference>
<evidence type="ECO:0000256" key="8">
    <source>
        <dbReference type="ARBA" id="ARBA00023242"/>
    </source>
</evidence>
<feature type="compositionally biased region" description="Low complexity" evidence="13">
    <location>
        <begin position="1065"/>
        <end position="1079"/>
    </location>
</feature>
<evidence type="ECO:0000259" key="14">
    <source>
        <dbReference type="PROSITE" id="PS51569"/>
    </source>
</evidence>
<evidence type="ECO:0000256" key="2">
    <source>
        <dbReference type="ARBA" id="ARBA00012190"/>
    </source>
</evidence>
<feature type="compositionally biased region" description="Polar residues" evidence="13">
    <location>
        <begin position="1009"/>
        <end position="1024"/>
    </location>
</feature>
<feature type="region of interest" description="Disordered" evidence="13">
    <location>
        <begin position="1146"/>
        <end position="1198"/>
    </location>
</feature>
<evidence type="ECO:0000256" key="12">
    <source>
        <dbReference type="SAM" id="Coils"/>
    </source>
</evidence>
<feature type="region of interest" description="Disordered" evidence="13">
    <location>
        <begin position="1093"/>
        <end position="1131"/>
    </location>
</feature>
<feature type="region of interest" description="Disordered" evidence="13">
    <location>
        <begin position="990"/>
        <end position="1024"/>
    </location>
</feature>
<feature type="region of interest" description="Disordered" evidence="13">
    <location>
        <begin position="831"/>
        <end position="864"/>
    </location>
</feature>
<feature type="compositionally biased region" description="Low complexity" evidence="13">
    <location>
        <begin position="1118"/>
        <end position="1131"/>
    </location>
</feature>
<evidence type="ECO:0000256" key="3">
    <source>
        <dbReference type="ARBA" id="ARBA00020987"/>
    </source>
</evidence>
<feature type="compositionally biased region" description="Basic and acidic residues" evidence="13">
    <location>
        <begin position="845"/>
        <end position="854"/>
    </location>
</feature>
<keyword evidence="7 11" id="KW-0156">Chromatin regulator</keyword>
<keyword evidence="5 11" id="KW-0808">Transferase</keyword>
<sequence>MEPESKKEELTLRSPMGTSPMIYSWPLKKGKGSLRRSEDKQDEAAEIVDTIRWVCEDISAIKEFMDSSNLLNIYNPNSFESMTELCNTYNKAVEKYVINDLPSVKDKKTEVSRAHLRHIIQKCYNKSVTDPNLLNHYEAFTPEVYGETSFELICQILDKLHPIGPENKFVDLGSGVGQVVLQVAALSDCSHCLGIEKSNIPAKYAQDLEKGFRFWMGFYGKKYSDFKIVHGDFLDKQYRSEILESTIVFVNNFAFGPEVDQQLKYIFAELNDGARIFSSKSFCALNFRISERNLSDIGTIMHVSKMDPLKGSVSWTGKPVSYYLHVIDRAKLERFFLKNAASKKGAPPQAGIDREQNKKKLQLKNQEISDESTSRDSRSSSVEREPQDMTTTRKAWSEQIKSEQEESSTTPPVVTAVKTRRKGPRRSVKVTSKVSENNLPPVSASSSYSTSASSMSSNASSNSSSPPLPPPPPPPPPVTPELEQPPPPPPSRPVRTVVANAAAISALEGQEEHDFLDDPPHTATVSYKRRATRVKKPNVSTSFSQEHPSPSESPDEKTKRRSRSTKISGLDFLHNQTLNSIKRSNEDRSAPSGCINLRLEKSTNPQVLEHEEIPVSLNVDENGDPISYELKLYLQKCKKNFLDFINTMKDPHFKNRVNEELAEEKKKNIELLARKKQLKTQVDSLLDESLDILKVRLRELGIPATSPPEFIEKAKEIVSIHHELQNNRKNLEGEVNKIQEENDNLISSKEQELIEQLSKLKGFSNTDAKNIIRNEIDTVVKNVPVSYSNSTFPSKSDENIYISGPITCSKKIEGATVTPLLNKLSDVTFTKCPPPEETLTSPQKRSKDQMPPKHRDLHRKRQISSWNESVTIEPRPYEKANIISPGGVEVRRIDSPAVSSYDISPSKQQSSSRLVDLPKIDLAQSMQAVNNGVSGSRADITLQSHPDSRSNSSEHIDETNFAKSKVCTTPRAEQFQDRLKTIIHSVLSADEDTKSPRLPLPSVQHQKRIQNNIQPPHSQSSRTMNDLIQSEIEKTLSTTARSRPSHYTPPSPGVTRPQHSSVTLTPQQHHSSTSSMSRMSRVIEDSIRSQIESNDLEGLACPRSSRSPDYYKRDYSHHPQQQRPAHQQQQIIPPSYQMEGLAARYYEQSRKRSTSPTLASSAVLPPKKQHLDERSSSYRQCGISPHNSLPPKETQKRWQDEISTGFDRLVAYATEVVDKRRKSSDSSSPGHLNSPSIGDQRKEIVLVSTQPSPEFDNRMSTLGVKFKGAGYRDKSGPPLMSPPGSSMTTNRIPTPNERIPTPGSTSSRAATPASSQGSRVPTPRSKSPLPGENLPEHHPKKRYFAESRMSAASSNNENLLDGRRTSNNDPYGRYYNNPGGGDPYSLPQQQQPQMMNPSTGSTR</sequence>
<feature type="region of interest" description="Disordered" evidence="13">
    <location>
        <begin position="1268"/>
        <end position="1403"/>
    </location>
</feature>
<evidence type="ECO:0000256" key="5">
    <source>
        <dbReference type="ARBA" id="ARBA00022679"/>
    </source>
</evidence>
<organism evidence="15">
    <name type="scientific">Lepeophtheirus salmonis</name>
    <name type="common">Salmon louse</name>
    <name type="synonym">Caligus salmonis</name>
    <dbReference type="NCBI Taxonomy" id="72036"/>
    <lineage>
        <taxon>Eukaryota</taxon>
        <taxon>Metazoa</taxon>
        <taxon>Ecdysozoa</taxon>
        <taxon>Arthropoda</taxon>
        <taxon>Crustacea</taxon>
        <taxon>Multicrustacea</taxon>
        <taxon>Hexanauplia</taxon>
        <taxon>Copepoda</taxon>
        <taxon>Siphonostomatoida</taxon>
        <taxon>Caligidae</taxon>
        <taxon>Lepeophtheirus</taxon>
    </lineage>
</organism>
<dbReference type="InterPro" id="IPR030445">
    <property type="entry name" value="H3-K79_meTrfase"/>
</dbReference>
<comment type="similarity">
    <text evidence="11">Belongs to the class I-like SAM-binding methyltransferase superfamily. DOT1 family.</text>
</comment>
<keyword evidence="6 11" id="KW-0949">S-adenosyl-L-methionine</keyword>
<comment type="catalytic activity">
    <reaction evidence="10 11">
        <text>L-lysyl(79)-[histone H3] + 3 S-adenosyl-L-methionine = N(6),N(6),N(6)-trimethyl-L-lysyl(79)-[histone H3] + 3 S-adenosyl-L-homocysteine + 3 H(+)</text>
        <dbReference type="Rhea" id="RHEA:60328"/>
        <dbReference type="Rhea" id="RHEA-COMP:15549"/>
        <dbReference type="Rhea" id="RHEA-COMP:15552"/>
        <dbReference type="ChEBI" id="CHEBI:15378"/>
        <dbReference type="ChEBI" id="CHEBI:29969"/>
        <dbReference type="ChEBI" id="CHEBI:57856"/>
        <dbReference type="ChEBI" id="CHEBI:59789"/>
        <dbReference type="ChEBI" id="CHEBI:61961"/>
        <dbReference type="EC" id="2.1.1.360"/>
    </reaction>
</comment>
<dbReference type="GO" id="GO:0006281">
    <property type="term" value="P:DNA repair"/>
    <property type="evidence" value="ECO:0007669"/>
    <property type="project" value="TreeGrafter"/>
</dbReference>
<feature type="coiled-coil region" evidence="12">
    <location>
        <begin position="714"/>
        <end position="748"/>
    </location>
</feature>
<name>A0A0K2TN76_LEPSM</name>
<dbReference type="GO" id="GO:0140956">
    <property type="term" value="F:histone H3K79 trimethyltransferase activity"/>
    <property type="evidence" value="ECO:0007669"/>
    <property type="project" value="UniProtKB-EC"/>
</dbReference>
<evidence type="ECO:0000256" key="1">
    <source>
        <dbReference type="ARBA" id="ARBA00004123"/>
    </source>
</evidence>
<feature type="region of interest" description="Disordered" evidence="13">
    <location>
        <begin position="937"/>
        <end position="957"/>
    </location>
</feature>
<dbReference type="SUPFAM" id="SSF53335">
    <property type="entry name" value="S-adenosyl-L-methionine-dependent methyltransferases"/>
    <property type="match status" value="1"/>
</dbReference>
<dbReference type="GO" id="GO:0032259">
    <property type="term" value="P:methylation"/>
    <property type="evidence" value="ECO:0007669"/>
    <property type="project" value="UniProtKB-KW"/>
</dbReference>
<dbReference type="CDD" id="cd02440">
    <property type="entry name" value="AdoMet_MTases"/>
    <property type="match status" value="1"/>
</dbReference>
<accession>A0A0K2TN76</accession>
<dbReference type="Pfam" id="PF08123">
    <property type="entry name" value="DOT1"/>
    <property type="match status" value="1"/>
</dbReference>
<feature type="region of interest" description="Disordered" evidence="13">
    <location>
        <begin position="343"/>
        <end position="570"/>
    </location>
</feature>
<feature type="coiled-coil region" evidence="12">
    <location>
        <begin position="654"/>
        <end position="688"/>
    </location>
</feature>
<feature type="compositionally biased region" description="Basic residues" evidence="13">
    <location>
        <begin position="418"/>
        <end position="428"/>
    </location>
</feature>
<feature type="compositionally biased region" description="Basic residues" evidence="13">
    <location>
        <begin position="527"/>
        <end position="536"/>
    </location>
</feature>
<feature type="compositionally biased region" description="Basic and acidic residues" evidence="13">
    <location>
        <begin position="510"/>
        <end position="520"/>
    </location>
</feature>
<feature type="compositionally biased region" description="Basic and acidic residues" evidence="13">
    <location>
        <begin position="946"/>
        <end position="957"/>
    </location>
</feature>
<evidence type="ECO:0000256" key="4">
    <source>
        <dbReference type="ARBA" id="ARBA00022603"/>
    </source>
</evidence>
<proteinExistence type="inferred from homology"/>
<keyword evidence="4 11" id="KW-0489">Methyltransferase</keyword>
<keyword evidence="12" id="KW-0175">Coiled coil</keyword>
<evidence type="ECO:0000256" key="10">
    <source>
        <dbReference type="ARBA" id="ARBA00047770"/>
    </source>
</evidence>
<comment type="subcellular location">
    <subcellularLocation>
        <location evidence="1 11">Nucleus</location>
    </subcellularLocation>
</comment>
<feature type="compositionally biased region" description="Polar residues" evidence="13">
    <location>
        <begin position="429"/>
        <end position="438"/>
    </location>
</feature>
<evidence type="ECO:0000256" key="11">
    <source>
        <dbReference type="RuleBase" id="RU271113"/>
    </source>
</evidence>
<feature type="compositionally biased region" description="Pro residues" evidence="13">
    <location>
        <begin position="466"/>
        <end position="492"/>
    </location>
</feature>
<reference evidence="15" key="1">
    <citation type="submission" date="2014-05" db="EMBL/GenBank/DDBJ databases">
        <authorList>
            <person name="Chronopoulou M."/>
        </authorList>
    </citation>
    <scope>NUCLEOTIDE SEQUENCE</scope>
    <source>
        <tissue evidence="15">Whole organism</tissue>
    </source>
</reference>
<comment type="function">
    <text evidence="11">Histone methyltransferase that specifically trimethylates histone H3 to form H3K79me3. This methylation is required for telomere silencing and for the pachytene checkpoint during the meiotic cell cycle by allowing the recruitment of RAD9 to double strand breaks. Nucleosomes are preferred as substrate compared to free histone.</text>
</comment>
<feature type="compositionally biased region" description="Basic and acidic residues" evidence="13">
    <location>
        <begin position="372"/>
        <end position="387"/>
    </location>
</feature>
<dbReference type="InterPro" id="IPR025789">
    <property type="entry name" value="DOT1_dom"/>
</dbReference>
<dbReference type="FunFam" id="3.40.50.150:FF:000033">
    <property type="entry name" value="Histone-lysine N-methyltransferase, H3 lysine-79 specific"/>
    <property type="match status" value="1"/>
</dbReference>
<feature type="region of interest" description="Disordered" evidence="13">
    <location>
        <begin position="1036"/>
        <end position="1079"/>
    </location>
</feature>
<dbReference type="PROSITE" id="PS51569">
    <property type="entry name" value="DOT1"/>
    <property type="match status" value="1"/>
</dbReference>
<dbReference type="EC" id="2.1.1.360" evidence="2 11"/>
<feature type="compositionally biased region" description="Low complexity" evidence="13">
    <location>
        <begin position="1367"/>
        <end position="1395"/>
    </location>
</feature>
<evidence type="ECO:0000256" key="6">
    <source>
        <dbReference type="ARBA" id="ARBA00022691"/>
    </source>
</evidence>
<feature type="region of interest" description="Disordered" evidence="13">
    <location>
        <begin position="1218"/>
        <end position="1242"/>
    </location>
</feature>